<dbReference type="PANTHER" id="PTHR33365:SF4">
    <property type="entry name" value="CYCLOCHLOROTINE BIOSYNTHESIS PROTEIN O"/>
    <property type="match status" value="1"/>
</dbReference>
<dbReference type="Pfam" id="PF11807">
    <property type="entry name" value="UstYa"/>
    <property type="match status" value="1"/>
</dbReference>
<gene>
    <name evidence="3" type="ORF">PVAG01_05846</name>
</gene>
<dbReference type="PANTHER" id="PTHR33365">
    <property type="entry name" value="YALI0B05434P"/>
    <property type="match status" value="1"/>
</dbReference>
<name>A0ABR4PED9_9HELO</name>
<accession>A0ABR4PED9</accession>
<dbReference type="EMBL" id="JBFCZG010000005">
    <property type="protein sequence ID" value="KAL3421690.1"/>
    <property type="molecule type" value="Genomic_DNA"/>
</dbReference>
<evidence type="ECO:0000256" key="1">
    <source>
        <dbReference type="ARBA" id="ARBA00004685"/>
    </source>
</evidence>
<comment type="pathway">
    <text evidence="1">Mycotoxin biosynthesis.</text>
</comment>
<protein>
    <submittedName>
        <fullName evidence="3">Uncharacterized protein</fullName>
    </submittedName>
</protein>
<proteinExistence type="inferred from homology"/>
<dbReference type="InterPro" id="IPR021765">
    <property type="entry name" value="UstYa-like"/>
</dbReference>
<comment type="caution">
    <text evidence="3">The sequence shown here is derived from an EMBL/GenBank/DDBJ whole genome shotgun (WGS) entry which is preliminary data.</text>
</comment>
<reference evidence="3 4" key="1">
    <citation type="submission" date="2024-06" db="EMBL/GenBank/DDBJ databases">
        <title>Complete genome of Phlyctema vagabunda strain 19-DSS-EL-015.</title>
        <authorList>
            <person name="Fiorenzani C."/>
        </authorList>
    </citation>
    <scope>NUCLEOTIDE SEQUENCE [LARGE SCALE GENOMIC DNA]</scope>
    <source>
        <strain evidence="3 4">19-DSS-EL-015</strain>
    </source>
</reference>
<comment type="similarity">
    <text evidence="2">Belongs to the ustYa family.</text>
</comment>
<evidence type="ECO:0000313" key="3">
    <source>
        <dbReference type="EMBL" id="KAL3421690.1"/>
    </source>
</evidence>
<sequence length="167" mass="19576">MWAVSPMMEAASFEWTQYNSDTISKDLYGPVTPETRKAWNVIWDQGSVSFPAADLEKLNKTWDQRNWWRLPPPLEGDLLAFPERSHQLHCLSFLYLFAYRDSWDVEGITKMSPFEFKFHVRHCSLVLFRIIKCKADVSPVLFQRDESDFGVWKTIDVPHKYANIGDV</sequence>
<organism evidence="3 4">
    <name type="scientific">Phlyctema vagabunda</name>
    <dbReference type="NCBI Taxonomy" id="108571"/>
    <lineage>
        <taxon>Eukaryota</taxon>
        <taxon>Fungi</taxon>
        <taxon>Dikarya</taxon>
        <taxon>Ascomycota</taxon>
        <taxon>Pezizomycotina</taxon>
        <taxon>Leotiomycetes</taxon>
        <taxon>Helotiales</taxon>
        <taxon>Dermateaceae</taxon>
        <taxon>Phlyctema</taxon>
    </lineage>
</organism>
<dbReference type="Proteomes" id="UP001629113">
    <property type="component" value="Unassembled WGS sequence"/>
</dbReference>
<evidence type="ECO:0000313" key="4">
    <source>
        <dbReference type="Proteomes" id="UP001629113"/>
    </source>
</evidence>
<keyword evidence="4" id="KW-1185">Reference proteome</keyword>
<evidence type="ECO:0000256" key="2">
    <source>
        <dbReference type="ARBA" id="ARBA00035112"/>
    </source>
</evidence>